<comment type="similarity">
    <text evidence="1">Belongs to the glutaminase PdxT/SNO family.</text>
</comment>
<dbReference type="RefSeq" id="XP_031552468.1">
    <property type="nucleotide sequence ID" value="XM_031696608.1"/>
</dbReference>
<name>A0A6P8HBG4_ACTTE</name>
<feature type="active site" description="Charge relay system" evidence="8">
    <location>
        <position position="216"/>
    </location>
</feature>
<dbReference type="KEGG" id="aten:116289662"/>
<dbReference type="GO" id="GO:0004359">
    <property type="term" value="F:glutaminase activity"/>
    <property type="evidence" value="ECO:0007669"/>
    <property type="project" value="UniProtKB-EC"/>
</dbReference>
<evidence type="ECO:0000256" key="6">
    <source>
        <dbReference type="ARBA" id="ARBA00023239"/>
    </source>
</evidence>
<dbReference type="InParanoid" id="A0A6P8HBG4"/>
<evidence type="ECO:0000256" key="9">
    <source>
        <dbReference type="PIRSR" id="PIRSR005639-2"/>
    </source>
</evidence>
<dbReference type="GeneID" id="116289662"/>
<dbReference type="PROSITE" id="PS51130">
    <property type="entry name" value="PDXT_SNO_2"/>
    <property type="match status" value="1"/>
</dbReference>
<gene>
    <name evidence="11" type="primary">LOC116289662</name>
</gene>
<dbReference type="CDD" id="cd01749">
    <property type="entry name" value="GATase1_PB"/>
    <property type="match status" value="1"/>
</dbReference>
<sequence>MANDKDPVNLKVGVLAIQGGFFEHKAALLKALKNHKFKNDIEVQIVEVREEEDLQELDGLILPGGESTTMSIFLESSGLDSVLKDWMNDKTKPRVVWGTCAGLILMSNQIAGQKEGGQAKIGGLDITTSRNFFGRQLNSFEAVLDIKDKSVQESILNSTVYKSTCKGIHGVFIRAPAVLSIDSKEVQILATVKIPSCERPVIVAVAQDNLMATAFHPELTDDVEWHAYFIRKILNA</sequence>
<dbReference type="Pfam" id="PF01174">
    <property type="entry name" value="SNO"/>
    <property type="match status" value="1"/>
</dbReference>
<dbReference type="HAMAP" id="MF_01615">
    <property type="entry name" value="PdxT"/>
    <property type="match status" value="1"/>
</dbReference>
<dbReference type="PIRSF" id="PIRSF005639">
    <property type="entry name" value="Glut_amidoT_SNO"/>
    <property type="match status" value="1"/>
</dbReference>
<dbReference type="InterPro" id="IPR002161">
    <property type="entry name" value="PdxT/SNO"/>
</dbReference>
<dbReference type="PROSITE" id="PS51273">
    <property type="entry name" value="GATASE_TYPE_1"/>
    <property type="match status" value="1"/>
</dbReference>
<dbReference type="Gene3D" id="3.40.50.880">
    <property type="match status" value="1"/>
</dbReference>
<keyword evidence="10" id="KW-1185">Reference proteome</keyword>
<dbReference type="FunFam" id="3.40.50.880:FF:000041">
    <property type="entry name" value="Glutamine amidotransferase subunit pdxT, putative"/>
    <property type="match status" value="1"/>
</dbReference>
<dbReference type="GO" id="GO:0016829">
    <property type="term" value="F:lyase activity"/>
    <property type="evidence" value="ECO:0007669"/>
    <property type="project" value="UniProtKB-KW"/>
</dbReference>
<evidence type="ECO:0000256" key="5">
    <source>
        <dbReference type="ARBA" id="ARBA00022962"/>
    </source>
</evidence>
<feature type="active site" description="Charge relay system" evidence="8">
    <location>
        <position position="218"/>
    </location>
</feature>
<dbReference type="AlphaFoldDB" id="A0A6P8HBG4"/>
<reference evidence="11" key="1">
    <citation type="submission" date="2025-08" db="UniProtKB">
        <authorList>
            <consortium name="RefSeq"/>
        </authorList>
    </citation>
    <scope>IDENTIFICATION</scope>
    <source>
        <tissue evidence="11">Tentacle</tissue>
    </source>
</reference>
<comment type="catalytic activity">
    <reaction evidence="7">
        <text>L-glutamine + H2O = L-glutamate + NH4(+)</text>
        <dbReference type="Rhea" id="RHEA:15889"/>
        <dbReference type="ChEBI" id="CHEBI:15377"/>
        <dbReference type="ChEBI" id="CHEBI:28938"/>
        <dbReference type="ChEBI" id="CHEBI:29985"/>
        <dbReference type="ChEBI" id="CHEBI:58359"/>
        <dbReference type="EC" id="3.5.1.2"/>
    </reaction>
</comment>
<evidence type="ECO:0000313" key="10">
    <source>
        <dbReference type="Proteomes" id="UP000515163"/>
    </source>
</evidence>
<dbReference type="GO" id="GO:1903600">
    <property type="term" value="C:glutaminase complex"/>
    <property type="evidence" value="ECO:0007669"/>
    <property type="project" value="TreeGrafter"/>
</dbReference>
<dbReference type="GO" id="GO:0005829">
    <property type="term" value="C:cytosol"/>
    <property type="evidence" value="ECO:0007669"/>
    <property type="project" value="TreeGrafter"/>
</dbReference>
<dbReference type="InterPro" id="IPR029062">
    <property type="entry name" value="Class_I_gatase-like"/>
</dbReference>
<evidence type="ECO:0000256" key="3">
    <source>
        <dbReference type="ARBA" id="ARBA00022801"/>
    </source>
</evidence>
<accession>A0A6P8HBG4</accession>
<evidence type="ECO:0000313" key="11">
    <source>
        <dbReference type="RefSeq" id="XP_031552468.1"/>
    </source>
</evidence>
<dbReference type="SUPFAM" id="SSF52317">
    <property type="entry name" value="Class I glutamine amidotransferase-like"/>
    <property type="match status" value="1"/>
</dbReference>
<dbReference type="InterPro" id="IPR021196">
    <property type="entry name" value="PdxT/SNO_CS"/>
</dbReference>
<proteinExistence type="inferred from homology"/>
<feature type="binding site" evidence="9">
    <location>
        <begin position="173"/>
        <end position="174"/>
    </location>
    <ligand>
        <name>L-glutamine</name>
        <dbReference type="ChEBI" id="CHEBI:58359"/>
    </ligand>
</feature>
<evidence type="ECO:0000256" key="7">
    <source>
        <dbReference type="ARBA" id="ARBA00049534"/>
    </source>
</evidence>
<keyword evidence="3" id="KW-0378">Hydrolase</keyword>
<feature type="active site" description="Nucleophile" evidence="8">
    <location>
        <position position="100"/>
    </location>
</feature>
<dbReference type="GO" id="GO:0008614">
    <property type="term" value="P:pyridoxine metabolic process"/>
    <property type="evidence" value="ECO:0007669"/>
    <property type="project" value="TreeGrafter"/>
</dbReference>
<dbReference type="PANTHER" id="PTHR31559">
    <property type="entry name" value="PYRIDOXAL 5'-PHOSPHATE SYNTHASE SUBUNIT SNO"/>
    <property type="match status" value="1"/>
</dbReference>
<evidence type="ECO:0000256" key="1">
    <source>
        <dbReference type="ARBA" id="ARBA00008345"/>
    </source>
</evidence>
<evidence type="ECO:0000256" key="4">
    <source>
        <dbReference type="ARBA" id="ARBA00022898"/>
    </source>
</evidence>
<keyword evidence="5" id="KW-0315">Glutamine amidotransferase</keyword>
<evidence type="ECO:0000256" key="2">
    <source>
        <dbReference type="ARBA" id="ARBA00012918"/>
    </source>
</evidence>
<dbReference type="PROSITE" id="PS01236">
    <property type="entry name" value="PDXT_SNO_1"/>
    <property type="match status" value="1"/>
</dbReference>
<evidence type="ECO:0000256" key="8">
    <source>
        <dbReference type="PIRSR" id="PIRSR005639-1"/>
    </source>
</evidence>
<keyword evidence="4" id="KW-0663">Pyridoxal phosphate</keyword>
<dbReference type="EC" id="3.5.1.2" evidence="2"/>
<keyword evidence="6" id="KW-0456">Lyase</keyword>
<dbReference type="PANTHER" id="PTHR31559:SF0">
    <property type="entry name" value="PYRIDOXAL 5'-PHOSPHATE SYNTHASE SUBUNIT SNO1-RELATED"/>
    <property type="match status" value="1"/>
</dbReference>
<dbReference type="NCBIfam" id="TIGR03800">
    <property type="entry name" value="PLP_synth_Pdx2"/>
    <property type="match status" value="1"/>
</dbReference>
<feature type="binding site" evidence="9">
    <location>
        <begin position="65"/>
        <end position="67"/>
    </location>
    <ligand>
        <name>L-glutamine</name>
        <dbReference type="ChEBI" id="CHEBI:58359"/>
    </ligand>
</feature>
<dbReference type="GO" id="GO:0042823">
    <property type="term" value="P:pyridoxal phosphate biosynthetic process"/>
    <property type="evidence" value="ECO:0007669"/>
    <property type="project" value="InterPro"/>
</dbReference>
<dbReference type="OrthoDB" id="2039at2759"/>
<protein>
    <recommendedName>
        <fullName evidence="2">glutaminase</fullName>
        <ecNumber evidence="2">3.5.1.2</ecNumber>
    </recommendedName>
</protein>
<organism evidence="10 11">
    <name type="scientific">Actinia tenebrosa</name>
    <name type="common">Australian red waratah sea anemone</name>
    <dbReference type="NCBI Taxonomy" id="6105"/>
    <lineage>
        <taxon>Eukaryota</taxon>
        <taxon>Metazoa</taxon>
        <taxon>Cnidaria</taxon>
        <taxon>Anthozoa</taxon>
        <taxon>Hexacorallia</taxon>
        <taxon>Actiniaria</taxon>
        <taxon>Actiniidae</taxon>
        <taxon>Actinia</taxon>
    </lineage>
</organism>
<dbReference type="Proteomes" id="UP000515163">
    <property type="component" value="Unplaced"/>
</dbReference>
<feature type="binding site" evidence="9">
    <location>
        <position position="130"/>
    </location>
    <ligand>
        <name>L-glutamine</name>
        <dbReference type="ChEBI" id="CHEBI:58359"/>
    </ligand>
</feature>